<dbReference type="RefSeq" id="WP_005557469.1">
    <property type="nucleotide sequence ID" value="NZ_AOIB01000028.1"/>
</dbReference>
<dbReference type="EMBL" id="AOIB01000028">
    <property type="protein sequence ID" value="ELY56176.1"/>
    <property type="molecule type" value="Genomic_DNA"/>
</dbReference>
<feature type="region of interest" description="Disordered" evidence="1">
    <location>
        <begin position="29"/>
        <end position="59"/>
    </location>
</feature>
<protein>
    <recommendedName>
        <fullName evidence="4">Lipoprotein</fullName>
    </recommendedName>
</protein>
<dbReference type="PROSITE" id="PS51257">
    <property type="entry name" value="PROKAR_LIPOPROTEIN"/>
    <property type="match status" value="1"/>
</dbReference>
<accession>L9X3Y8</accession>
<dbReference type="eggNOG" id="arCOG13622">
    <property type="taxonomic scope" value="Archaea"/>
</dbReference>
<dbReference type="STRING" id="1227497.C491_14552"/>
<evidence type="ECO:0000313" key="3">
    <source>
        <dbReference type="Proteomes" id="UP000011688"/>
    </source>
</evidence>
<gene>
    <name evidence="2" type="ORF">C491_14552</name>
</gene>
<feature type="compositionally biased region" description="Basic and acidic residues" evidence="1">
    <location>
        <begin position="29"/>
        <end position="48"/>
    </location>
</feature>
<dbReference type="OrthoDB" id="198495at2157"/>
<organism evidence="2 3">
    <name type="scientific">Natronococcus amylolyticus DSM 10524</name>
    <dbReference type="NCBI Taxonomy" id="1227497"/>
    <lineage>
        <taxon>Archaea</taxon>
        <taxon>Methanobacteriati</taxon>
        <taxon>Methanobacteriota</taxon>
        <taxon>Stenosarchaea group</taxon>
        <taxon>Halobacteria</taxon>
        <taxon>Halobacteriales</taxon>
        <taxon>Natrialbaceae</taxon>
        <taxon>Natronococcus</taxon>
    </lineage>
</organism>
<dbReference type="Proteomes" id="UP000011688">
    <property type="component" value="Unassembled WGS sequence"/>
</dbReference>
<proteinExistence type="predicted"/>
<comment type="caution">
    <text evidence="2">The sequence shown here is derived from an EMBL/GenBank/DDBJ whole genome shotgun (WGS) entry which is preliminary data.</text>
</comment>
<reference evidence="2 3" key="1">
    <citation type="journal article" date="2014" name="PLoS Genet.">
        <title>Phylogenetically driven sequencing of extremely halophilic archaea reveals strategies for static and dynamic osmo-response.</title>
        <authorList>
            <person name="Becker E.A."/>
            <person name="Seitzer P.M."/>
            <person name="Tritt A."/>
            <person name="Larsen D."/>
            <person name="Krusor M."/>
            <person name="Yao A.I."/>
            <person name="Wu D."/>
            <person name="Madern D."/>
            <person name="Eisen J.A."/>
            <person name="Darling A.E."/>
            <person name="Facciotti M.T."/>
        </authorList>
    </citation>
    <scope>NUCLEOTIDE SEQUENCE [LARGE SCALE GENOMIC DNA]</scope>
    <source>
        <strain evidence="2 3">DSM 10524</strain>
    </source>
</reference>
<evidence type="ECO:0000313" key="2">
    <source>
        <dbReference type="EMBL" id="ELY56176.1"/>
    </source>
</evidence>
<evidence type="ECO:0000256" key="1">
    <source>
        <dbReference type="SAM" id="MobiDB-lite"/>
    </source>
</evidence>
<evidence type="ECO:0008006" key="4">
    <source>
        <dbReference type="Google" id="ProtNLM"/>
    </source>
</evidence>
<sequence>MGVRRRSFVAIAGLTALSGCLSVDDITNRARSEASDRAGDEFRDRTGIDVETPEEPPETDEEWRLYEFEPGERYEYRIETEEDGPGTFSWTVEDAGEDRLVVDTELVFESGDEFARTVTGTQDEVFSELLATPAAIFIGSGLHSPYVVADEGVYLGYEWRFATDEGSFRYAVEDTDTYVGTDCYVAVTEIDGTTVHESCLSPDLAFPAFVAYYDESGEQQLEMELLEYDVPNEGS</sequence>
<dbReference type="AlphaFoldDB" id="L9X3Y8"/>
<keyword evidence="3" id="KW-1185">Reference proteome</keyword>
<name>L9X3Y8_9EURY</name>